<evidence type="ECO:0000313" key="1">
    <source>
        <dbReference type="EMBL" id="GAJ93155.1"/>
    </source>
</evidence>
<protein>
    <submittedName>
        <fullName evidence="1">Uncharacterized protein</fullName>
    </submittedName>
</protein>
<evidence type="ECO:0000313" key="2">
    <source>
        <dbReference type="Proteomes" id="UP000026941"/>
    </source>
</evidence>
<accession>A0AA87Q4W3</accession>
<organism evidence="1 2">
    <name type="scientific">Rhizobium rhizogenes NBRC 13257</name>
    <dbReference type="NCBI Taxonomy" id="1220581"/>
    <lineage>
        <taxon>Bacteria</taxon>
        <taxon>Pseudomonadati</taxon>
        <taxon>Pseudomonadota</taxon>
        <taxon>Alphaproteobacteria</taxon>
        <taxon>Hyphomicrobiales</taxon>
        <taxon>Rhizobiaceae</taxon>
        <taxon>Rhizobium/Agrobacterium group</taxon>
        <taxon>Rhizobium</taxon>
    </lineage>
</organism>
<dbReference type="AlphaFoldDB" id="A0AA87Q4W3"/>
<gene>
    <name evidence="1" type="ORF">RRH01S_05_02290</name>
</gene>
<proteinExistence type="predicted"/>
<reference evidence="1 2" key="1">
    <citation type="submission" date="2014-05" db="EMBL/GenBank/DDBJ databases">
        <title>Whole genome shotgun sequence of Rhizobium rhizogenes NBRC 13257.</title>
        <authorList>
            <person name="Katano-Makiyama Y."/>
            <person name="Hosoyama A."/>
            <person name="Hashimoto M."/>
            <person name="Hosoyama Y."/>
            <person name="Noguchi M."/>
            <person name="Tsuchikane K."/>
            <person name="Kimura A."/>
            <person name="Ohji S."/>
            <person name="Ichikawa N."/>
            <person name="Yamazoe A."/>
            <person name="Fujita N."/>
        </authorList>
    </citation>
    <scope>NUCLEOTIDE SEQUENCE [LARGE SCALE GENOMIC DNA]</scope>
    <source>
        <strain evidence="1 2">NBRC 13257</strain>
    </source>
</reference>
<name>A0AA87Q4W3_RHIRH</name>
<sequence length="102" mass="10798">MTVVNIPPDGQIYGLGQVPGTLHIYNRGPNAATYNLTIVGVNYWPNVNTPVGYTDSYPANGNATYVQNMNGGGTLQCLWVAPGDELTPQKAGLETAESMPSV</sequence>
<dbReference type="Proteomes" id="UP000026941">
    <property type="component" value="Unassembled WGS sequence"/>
</dbReference>
<comment type="caution">
    <text evidence="1">The sequence shown here is derived from an EMBL/GenBank/DDBJ whole genome shotgun (WGS) entry which is preliminary data.</text>
</comment>
<dbReference type="EMBL" id="BAYX01000005">
    <property type="protein sequence ID" value="GAJ93155.1"/>
    <property type="molecule type" value="Genomic_DNA"/>
</dbReference>